<keyword evidence="2" id="KW-1185">Reference proteome</keyword>
<evidence type="ECO:0000313" key="2">
    <source>
        <dbReference type="Proteomes" id="UP000789525"/>
    </source>
</evidence>
<accession>A0ACA9NF82</accession>
<reference evidence="1" key="1">
    <citation type="submission" date="2021-06" db="EMBL/GenBank/DDBJ databases">
        <authorList>
            <person name="Kallberg Y."/>
            <person name="Tangrot J."/>
            <person name="Rosling A."/>
        </authorList>
    </citation>
    <scope>NUCLEOTIDE SEQUENCE</scope>
    <source>
        <strain evidence="1">CL356</strain>
    </source>
</reference>
<dbReference type="EMBL" id="CAJVPT010020919">
    <property type="protein sequence ID" value="CAG8651740.1"/>
    <property type="molecule type" value="Genomic_DNA"/>
</dbReference>
<proteinExistence type="predicted"/>
<feature type="non-terminal residue" evidence="1">
    <location>
        <position position="62"/>
    </location>
</feature>
<gene>
    <name evidence="1" type="ORF">ACOLOM_LOCUS8271</name>
</gene>
<dbReference type="Proteomes" id="UP000789525">
    <property type="component" value="Unassembled WGS sequence"/>
</dbReference>
<protein>
    <submittedName>
        <fullName evidence="1">2080_t:CDS:1</fullName>
    </submittedName>
</protein>
<comment type="caution">
    <text evidence="1">The sequence shown here is derived from an EMBL/GenBank/DDBJ whole genome shotgun (WGS) entry which is preliminary data.</text>
</comment>
<name>A0ACA9NF82_9GLOM</name>
<organism evidence="1 2">
    <name type="scientific">Acaulospora colombiana</name>
    <dbReference type="NCBI Taxonomy" id="27376"/>
    <lineage>
        <taxon>Eukaryota</taxon>
        <taxon>Fungi</taxon>
        <taxon>Fungi incertae sedis</taxon>
        <taxon>Mucoromycota</taxon>
        <taxon>Glomeromycotina</taxon>
        <taxon>Glomeromycetes</taxon>
        <taxon>Diversisporales</taxon>
        <taxon>Acaulosporaceae</taxon>
        <taxon>Acaulospora</taxon>
    </lineage>
</organism>
<evidence type="ECO:0000313" key="1">
    <source>
        <dbReference type="EMBL" id="CAG8651740.1"/>
    </source>
</evidence>
<sequence length="62" mass="7260">MSLPTEIHMHAPTSVARNPPNTRSQRQQHPLHLVPVPEEYVRFSQPVIREESFYDGRENPVR</sequence>